<dbReference type="Proteomes" id="UP000257014">
    <property type="component" value="Unassembled WGS sequence"/>
</dbReference>
<proteinExistence type="predicted"/>
<accession>A0A3E0K5Y4</accession>
<reference evidence="2 3" key="1">
    <citation type="submission" date="2018-03" db="EMBL/GenBank/DDBJ databases">
        <authorList>
            <person name="Keele B.F."/>
        </authorList>
    </citation>
    <scope>NUCLEOTIDE SEQUENCE [LARGE SCALE GENOMIC DNA]</scope>
    <source>
        <strain evidence="2">ZCTH4_d</strain>
    </source>
</reference>
<protein>
    <submittedName>
        <fullName evidence="2">Uncharacterized protein</fullName>
    </submittedName>
</protein>
<name>A0A3E0K5Y4_9BACI</name>
<evidence type="ECO:0000313" key="3">
    <source>
        <dbReference type="Proteomes" id="UP000257014"/>
    </source>
</evidence>
<evidence type="ECO:0000313" key="2">
    <source>
        <dbReference type="EMBL" id="REJ29416.1"/>
    </source>
</evidence>
<organism evidence="2 3">
    <name type="scientific">Caldibacillus debilis</name>
    <dbReference type="NCBI Taxonomy" id="301148"/>
    <lineage>
        <taxon>Bacteria</taxon>
        <taxon>Bacillati</taxon>
        <taxon>Bacillota</taxon>
        <taxon>Bacilli</taxon>
        <taxon>Bacillales</taxon>
        <taxon>Bacillaceae</taxon>
        <taxon>Caldibacillus</taxon>
    </lineage>
</organism>
<feature type="region of interest" description="Disordered" evidence="1">
    <location>
        <begin position="66"/>
        <end position="96"/>
    </location>
</feature>
<feature type="compositionally biased region" description="Basic and acidic residues" evidence="1">
    <location>
        <begin position="84"/>
        <end position="96"/>
    </location>
</feature>
<dbReference type="EMBL" id="QEWE01000014">
    <property type="protein sequence ID" value="REJ29416.1"/>
    <property type="molecule type" value="Genomic_DNA"/>
</dbReference>
<comment type="caution">
    <text evidence="2">The sequence shown here is derived from an EMBL/GenBank/DDBJ whole genome shotgun (WGS) entry which is preliminary data.</text>
</comment>
<dbReference type="AlphaFoldDB" id="A0A3E0K5Y4"/>
<sequence>MNLDGFGTLEKAGSGERVFGNVKRGKRLGSSCLSAKGKNGFLSRIQARSLFRHLLLRRETGTSVRPIPVGTGRAGGFPPGFPRKRGEWKATDRFSI</sequence>
<gene>
    <name evidence="2" type="ORF">C6P37_05600</name>
</gene>
<evidence type="ECO:0000256" key="1">
    <source>
        <dbReference type="SAM" id="MobiDB-lite"/>
    </source>
</evidence>